<dbReference type="RefSeq" id="WP_171266774.1">
    <property type="nucleotide sequence ID" value="NZ_CP039543.1"/>
</dbReference>
<evidence type="ECO:0008006" key="4">
    <source>
        <dbReference type="Google" id="ProtNLM"/>
    </source>
</evidence>
<reference evidence="2 3" key="1">
    <citation type="submission" date="2019-04" db="EMBL/GenBank/DDBJ databases">
        <title>Isolation and culture of sulfate reducing bacteria from the cold seep of the South China Sea.</title>
        <authorList>
            <person name="Sun C."/>
            <person name="Liu R."/>
        </authorList>
    </citation>
    <scope>NUCLEOTIDE SEQUENCE [LARGE SCALE GENOMIC DNA]</scope>
    <source>
        <strain evidence="2 3">CS1</strain>
    </source>
</reference>
<sequence length="180" mass="20247">MANAIPLPKQSLIKILVCLAIIILFAFFFNIQSKNKVSRLNGDIVALKSEIKRQEILYPVYLDLKRQYEAEVLKELALVTNKAMTQEEVDAVTRQIEEAAVASKMEPQEVIPDPATLSENSGQVIVNCEFFGPFFNVRDLLKNLGGIPYVRHIETLEMQEALNGLVVKMKVRLSVVTEEA</sequence>
<organism evidence="2 3">
    <name type="scientific">Oceanidesulfovibrio marinus</name>
    <dbReference type="NCBI Taxonomy" id="370038"/>
    <lineage>
        <taxon>Bacteria</taxon>
        <taxon>Pseudomonadati</taxon>
        <taxon>Thermodesulfobacteriota</taxon>
        <taxon>Desulfovibrionia</taxon>
        <taxon>Desulfovibrionales</taxon>
        <taxon>Desulfovibrionaceae</taxon>
        <taxon>Oceanidesulfovibrio</taxon>
    </lineage>
</organism>
<dbReference type="EMBL" id="CP039543">
    <property type="protein sequence ID" value="QJT08382.1"/>
    <property type="molecule type" value="Genomic_DNA"/>
</dbReference>
<protein>
    <recommendedName>
        <fullName evidence="4">Type IV pilus assembly protein PilO</fullName>
    </recommendedName>
</protein>
<keyword evidence="1" id="KW-0472">Membrane</keyword>
<evidence type="ECO:0000313" key="3">
    <source>
        <dbReference type="Proteomes" id="UP000503251"/>
    </source>
</evidence>
<accession>A0ABX6NF19</accession>
<name>A0ABX6NF19_9BACT</name>
<evidence type="ECO:0000313" key="2">
    <source>
        <dbReference type="EMBL" id="QJT08382.1"/>
    </source>
</evidence>
<keyword evidence="1" id="KW-1133">Transmembrane helix</keyword>
<evidence type="ECO:0000256" key="1">
    <source>
        <dbReference type="SAM" id="Phobius"/>
    </source>
</evidence>
<keyword evidence="1" id="KW-0812">Transmembrane</keyword>
<feature type="transmembrane region" description="Helical" evidence="1">
    <location>
        <begin position="12"/>
        <end position="31"/>
    </location>
</feature>
<keyword evidence="3" id="KW-1185">Reference proteome</keyword>
<gene>
    <name evidence="2" type="ORF">E8L03_05340</name>
</gene>
<dbReference type="Proteomes" id="UP000503251">
    <property type="component" value="Chromosome"/>
</dbReference>
<proteinExistence type="predicted"/>